<evidence type="ECO:0000313" key="1">
    <source>
        <dbReference type="EMBL" id="KAK2955386.1"/>
    </source>
</evidence>
<evidence type="ECO:0008006" key="3">
    <source>
        <dbReference type="Google" id="ProtNLM"/>
    </source>
</evidence>
<protein>
    <recommendedName>
        <fullName evidence="3">Right handed beta helix domain-containing protein</fullName>
    </recommendedName>
</protein>
<dbReference type="EMBL" id="JARBJD010000067">
    <property type="protein sequence ID" value="KAK2955386.1"/>
    <property type="molecule type" value="Genomic_DNA"/>
</dbReference>
<organism evidence="1 2">
    <name type="scientific">Blattamonas nauphoetae</name>
    <dbReference type="NCBI Taxonomy" id="2049346"/>
    <lineage>
        <taxon>Eukaryota</taxon>
        <taxon>Metamonada</taxon>
        <taxon>Preaxostyla</taxon>
        <taxon>Oxymonadida</taxon>
        <taxon>Blattamonas</taxon>
    </lineage>
</organism>
<evidence type="ECO:0000313" key="2">
    <source>
        <dbReference type="Proteomes" id="UP001281761"/>
    </source>
</evidence>
<sequence>MVCSFDNTEQNDQLKREEGMIVLARHSLDIVSICIVLTPNPFPVFVVRSKAKISLSEIKVSGEQQTYSMLAVVHSDGVVRVLSLVCERMKMGGKGSIVVLRGGAVEMEDSSFSELETKEGAVVWGQTSERIEVLNSNFTHCRGAEFGSVVRLTATDCVVVVSNCRFVECWTGVGMKMRSTGRGEGGGSVMIEMRGRKGGGHCAVDLSKSLFMKCVLENTDSSMDEGRFVGGSGFFVFGNGPRQRLDLSGMMVSDCSCPNVKMADGFDGGMIVWRTQPIHTDLRGIVVKNCIIGSVKLAN</sequence>
<proteinExistence type="predicted"/>
<dbReference type="Proteomes" id="UP001281761">
    <property type="component" value="Unassembled WGS sequence"/>
</dbReference>
<comment type="caution">
    <text evidence="1">The sequence shown here is derived from an EMBL/GenBank/DDBJ whole genome shotgun (WGS) entry which is preliminary data.</text>
</comment>
<gene>
    <name evidence="1" type="ORF">BLNAU_9614</name>
</gene>
<reference evidence="1 2" key="1">
    <citation type="journal article" date="2022" name="bioRxiv">
        <title>Genomics of Preaxostyla Flagellates Illuminates Evolutionary Transitions and the Path Towards Mitochondrial Loss.</title>
        <authorList>
            <person name="Novak L.V.F."/>
            <person name="Treitli S.C."/>
            <person name="Pyrih J."/>
            <person name="Halakuc P."/>
            <person name="Pipaliya S.V."/>
            <person name="Vacek V."/>
            <person name="Brzon O."/>
            <person name="Soukal P."/>
            <person name="Eme L."/>
            <person name="Dacks J.B."/>
            <person name="Karnkowska A."/>
            <person name="Elias M."/>
            <person name="Hampl V."/>
        </authorList>
    </citation>
    <scope>NUCLEOTIDE SEQUENCE [LARGE SCALE GENOMIC DNA]</scope>
    <source>
        <strain evidence="1">NAU3</strain>
        <tissue evidence="1">Gut</tissue>
    </source>
</reference>
<accession>A0ABQ9XV75</accession>
<dbReference type="SUPFAM" id="SSF51126">
    <property type="entry name" value="Pectin lyase-like"/>
    <property type="match status" value="1"/>
</dbReference>
<dbReference type="InterPro" id="IPR011050">
    <property type="entry name" value="Pectin_lyase_fold/virulence"/>
</dbReference>
<keyword evidence="2" id="KW-1185">Reference proteome</keyword>
<name>A0ABQ9XV75_9EUKA</name>